<dbReference type="EMBL" id="JAWWNJ010000009">
    <property type="protein sequence ID" value="KAK7048282.1"/>
    <property type="molecule type" value="Genomic_DNA"/>
</dbReference>
<dbReference type="SMART" id="SM00382">
    <property type="entry name" value="AAA"/>
    <property type="match status" value="2"/>
</dbReference>
<dbReference type="SUPFAM" id="SSF52540">
    <property type="entry name" value="P-loop containing nucleoside triphosphate hydrolases"/>
    <property type="match status" value="2"/>
</dbReference>
<gene>
    <name evidence="6" type="ORF">R3P38DRAFT_2505945</name>
</gene>
<dbReference type="GO" id="GO:0016887">
    <property type="term" value="F:ATP hydrolysis activity"/>
    <property type="evidence" value="ECO:0007669"/>
    <property type="project" value="InterPro"/>
</dbReference>
<comment type="caution">
    <text evidence="6">The sequence shown here is derived from an EMBL/GenBank/DDBJ whole genome shotgun (WGS) entry which is preliminary data.</text>
</comment>
<dbReference type="FunFam" id="3.40.50.300:FF:001985">
    <property type="entry name" value="Chromosome 9, whole genome shotgun sequence"/>
    <property type="match status" value="1"/>
</dbReference>
<evidence type="ECO:0000259" key="5">
    <source>
        <dbReference type="SMART" id="SM00382"/>
    </source>
</evidence>
<feature type="domain" description="AAA+ ATPase" evidence="5">
    <location>
        <begin position="538"/>
        <end position="677"/>
    </location>
</feature>
<dbReference type="CDD" id="cd19503">
    <property type="entry name" value="RecA-like_CDC48_NLV2_r1-like"/>
    <property type="match status" value="1"/>
</dbReference>
<feature type="domain" description="AAA+ ATPase" evidence="5">
    <location>
        <begin position="265"/>
        <end position="406"/>
    </location>
</feature>
<dbReference type="CDD" id="cd19511">
    <property type="entry name" value="RecA-like_CDC48_r2-like"/>
    <property type="match status" value="1"/>
</dbReference>
<evidence type="ECO:0000256" key="3">
    <source>
        <dbReference type="ARBA" id="ARBA00022840"/>
    </source>
</evidence>
<proteinExistence type="predicted"/>
<keyword evidence="3" id="KW-0067">ATP-binding</keyword>
<organism evidence="6 7">
    <name type="scientific">Favolaschia claudopus</name>
    <dbReference type="NCBI Taxonomy" id="2862362"/>
    <lineage>
        <taxon>Eukaryota</taxon>
        <taxon>Fungi</taxon>
        <taxon>Dikarya</taxon>
        <taxon>Basidiomycota</taxon>
        <taxon>Agaricomycotina</taxon>
        <taxon>Agaricomycetes</taxon>
        <taxon>Agaricomycetidae</taxon>
        <taxon>Agaricales</taxon>
        <taxon>Marasmiineae</taxon>
        <taxon>Mycenaceae</taxon>
        <taxon>Favolaschia</taxon>
    </lineage>
</organism>
<dbReference type="PROSITE" id="PS00674">
    <property type="entry name" value="AAA"/>
    <property type="match status" value="2"/>
</dbReference>
<evidence type="ECO:0000313" key="6">
    <source>
        <dbReference type="EMBL" id="KAK7048282.1"/>
    </source>
</evidence>
<keyword evidence="7" id="KW-1185">Reference proteome</keyword>
<dbReference type="InterPro" id="IPR003959">
    <property type="entry name" value="ATPase_AAA_core"/>
</dbReference>
<dbReference type="InterPro" id="IPR050168">
    <property type="entry name" value="AAA_ATPase_domain"/>
</dbReference>
<keyword evidence="2" id="KW-0547">Nucleotide-binding</keyword>
<dbReference type="AlphaFoldDB" id="A0AAW0D6V1"/>
<dbReference type="Gene3D" id="3.40.50.300">
    <property type="entry name" value="P-loop containing nucleotide triphosphate hydrolases"/>
    <property type="match status" value="2"/>
</dbReference>
<evidence type="ECO:0000313" key="7">
    <source>
        <dbReference type="Proteomes" id="UP001362999"/>
    </source>
</evidence>
<dbReference type="GO" id="GO:0005524">
    <property type="term" value="F:ATP binding"/>
    <property type="evidence" value="ECO:0007669"/>
    <property type="project" value="UniProtKB-KW"/>
</dbReference>
<dbReference type="InterPro" id="IPR003593">
    <property type="entry name" value="AAA+_ATPase"/>
</dbReference>
<dbReference type="InterPro" id="IPR003960">
    <property type="entry name" value="ATPase_AAA_CS"/>
</dbReference>
<evidence type="ECO:0000256" key="4">
    <source>
        <dbReference type="SAM" id="MobiDB-lite"/>
    </source>
</evidence>
<accession>A0AAW0D6V1</accession>
<sequence>MAALSFTVAHTDCASRAARRVILNAETLKATKLSTGDVVAISGSNSNNFAVGIAWPSSELHPQYVSVSTSIHLTAGLQDGQAARLYPFPKTAAGNSTALQLPALNQIQEATEIRLKEIPRNNVPPKPLAAGKRGDWLKLLLREALVDLKYITSEQILEVTYEQETRRFVVTPPHSPTLDDLETKLENLALAQKRQVWTVGWDASTSIVTDETARHSSLEVEVVLQDEKTGYSSVGGLGKQIAEIRDLLEIPLTRPELFRYFGLKPPRGILLHGPPGTGKTHLARAIAASTKSAVLIVNGPELSSAYHGETEAKLRDVFKEARDKSPCIVVLDEVDALVPRREDGAGGEVEKRVVATLLTLLDGMEEGGDERTRVVVIGTTNRPNAIDPALRRPGRFDREIEIGIPDADARLSILQVLLSSTPHSISATDLLSVASRAHGYVGADLSAVVREAGTIAIKRWLASNPAERPQNGLTLALSDLEASLPSIRPSAMRSVFVETPPIRYSEIGGQSSVIQKLREAVEWPLLHPESFSRLGVKPPKGVLLYGPPGCSKTVLARACAFESGLNFIAVKGPEVLNKFVGESERTVREIFRKARAAAPSIVFFDEIDALATSRTSSDTESGSSHEGVLTSLLNEMDGVQELLGVVVLAATNRPDAIDSALMRPGRLDRILYVGPPDQAGREEILRIRMKGMSIAPDVDVPEIAEMTDGCSGAEITALCQEAALLTMHKDMNATHVRESHALVTLFVNTPMSSSDSKGKGKGKAPAPAPLPASSGSANPAASLSSLWAYLLPALNHIVKSPTNDSKKAPAIDIGFYAGIHTACYNYFTSQSESKSNARSSGEPASGTDLYEQLDKYYIEAAREVMLGAPQDDSTLVHYIVPCFNRFSAGATSVNRLLNYVNRHYVKR</sequence>
<name>A0AAW0D6V1_9AGAR</name>
<dbReference type="GO" id="GO:0005737">
    <property type="term" value="C:cytoplasm"/>
    <property type="evidence" value="ECO:0007669"/>
    <property type="project" value="TreeGrafter"/>
</dbReference>
<dbReference type="Pfam" id="PF00004">
    <property type="entry name" value="AAA"/>
    <property type="match status" value="2"/>
</dbReference>
<feature type="region of interest" description="Disordered" evidence="4">
    <location>
        <begin position="752"/>
        <end position="775"/>
    </location>
</feature>
<dbReference type="SUPFAM" id="SSF74788">
    <property type="entry name" value="Cullin repeat-like"/>
    <property type="match status" value="1"/>
</dbReference>
<protein>
    <submittedName>
        <fullName evidence="6">AAA family ATPase</fullName>
    </submittedName>
</protein>
<dbReference type="Gene3D" id="1.20.1310.10">
    <property type="entry name" value="Cullin Repeats"/>
    <property type="match status" value="1"/>
</dbReference>
<dbReference type="Proteomes" id="UP001362999">
    <property type="component" value="Unassembled WGS sequence"/>
</dbReference>
<dbReference type="InterPro" id="IPR016159">
    <property type="entry name" value="Cullin_repeat-like_dom_sf"/>
</dbReference>
<reference evidence="6 7" key="1">
    <citation type="journal article" date="2024" name="J Genomics">
        <title>Draft genome sequencing and assembly of Favolaschia claudopus CIRM-BRFM 2984 isolated from oak limbs.</title>
        <authorList>
            <person name="Navarro D."/>
            <person name="Drula E."/>
            <person name="Chaduli D."/>
            <person name="Cazenave R."/>
            <person name="Ahrendt S."/>
            <person name="Wang J."/>
            <person name="Lipzen A."/>
            <person name="Daum C."/>
            <person name="Barry K."/>
            <person name="Grigoriev I.V."/>
            <person name="Favel A."/>
            <person name="Rosso M.N."/>
            <person name="Martin F."/>
        </authorList>
    </citation>
    <scope>NUCLEOTIDE SEQUENCE [LARGE SCALE GENOMIC DNA]</scope>
    <source>
        <strain evidence="6 7">CIRM-BRFM 2984</strain>
    </source>
</reference>
<evidence type="ECO:0000256" key="2">
    <source>
        <dbReference type="ARBA" id="ARBA00022741"/>
    </source>
</evidence>
<dbReference type="PANTHER" id="PTHR23077">
    <property type="entry name" value="AAA-FAMILY ATPASE"/>
    <property type="match status" value="1"/>
</dbReference>
<dbReference type="PANTHER" id="PTHR23077:SF27">
    <property type="entry name" value="ATPASE FAMILY GENE 2 PROTEIN HOMOLOG A"/>
    <property type="match status" value="1"/>
</dbReference>
<dbReference type="Gene3D" id="1.10.8.60">
    <property type="match status" value="2"/>
</dbReference>
<dbReference type="InterPro" id="IPR027417">
    <property type="entry name" value="P-loop_NTPase"/>
</dbReference>
<evidence type="ECO:0000256" key="1">
    <source>
        <dbReference type="ARBA" id="ARBA00022737"/>
    </source>
</evidence>
<keyword evidence="1" id="KW-0677">Repeat</keyword>
<dbReference type="Pfam" id="PF17862">
    <property type="entry name" value="AAA_lid_3"/>
    <property type="match status" value="2"/>
</dbReference>
<dbReference type="FunFam" id="3.40.50.300:FF:000018">
    <property type="entry name" value="Cell division control 48"/>
    <property type="match status" value="1"/>
</dbReference>
<dbReference type="InterPro" id="IPR041569">
    <property type="entry name" value="AAA_lid_3"/>
</dbReference>